<dbReference type="GO" id="GO:0006260">
    <property type="term" value="P:DNA replication"/>
    <property type="evidence" value="ECO:0007669"/>
    <property type="project" value="UniProtKB-KW"/>
</dbReference>
<organism evidence="8 9">
    <name type="scientific">Natronobacterium gregoryi</name>
    <dbReference type="NCBI Taxonomy" id="44930"/>
    <lineage>
        <taxon>Archaea</taxon>
        <taxon>Methanobacteriati</taxon>
        <taxon>Methanobacteriota</taxon>
        <taxon>Stenosarchaea group</taxon>
        <taxon>Halobacteria</taxon>
        <taxon>Halobacteriales</taxon>
        <taxon>Natrialbaceae</taxon>
        <taxon>Natronobacterium</taxon>
    </lineage>
</organism>
<evidence type="ECO:0000256" key="6">
    <source>
        <dbReference type="RuleBase" id="RU004070"/>
    </source>
</evidence>
<dbReference type="SUPFAM" id="SSF50249">
    <property type="entry name" value="Nucleic acid-binding proteins"/>
    <property type="match status" value="1"/>
</dbReference>
<dbReference type="RefSeq" id="WP_101932279.1">
    <property type="nucleotide sequence ID" value="NZ_FORO01000021.1"/>
</dbReference>
<keyword evidence="5 6" id="KW-0238">DNA-binding</keyword>
<evidence type="ECO:0000256" key="3">
    <source>
        <dbReference type="ARBA" id="ARBA00022741"/>
    </source>
</evidence>
<dbReference type="Gene3D" id="3.40.50.300">
    <property type="entry name" value="P-loop containing nucleotide triphosphate hydrolases"/>
    <property type="match status" value="1"/>
</dbReference>
<dbReference type="GO" id="GO:0042555">
    <property type="term" value="C:MCM complex"/>
    <property type="evidence" value="ECO:0007669"/>
    <property type="project" value="TreeGrafter"/>
</dbReference>
<reference evidence="8 9" key="1">
    <citation type="submission" date="2016-10" db="EMBL/GenBank/DDBJ databases">
        <authorList>
            <person name="de Groot N.N."/>
        </authorList>
    </citation>
    <scope>NUCLEOTIDE SEQUENCE [LARGE SCALE GENOMIC DNA]</scope>
    <source>
        <strain evidence="8 9">SP2</strain>
    </source>
</reference>
<proteinExistence type="inferred from homology"/>
<name>A0A1I3QCM9_9EURY</name>
<dbReference type="AlphaFoldDB" id="A0A1I3QCM9"/>
<dbReference type="GeneID" id="14209641"/>
<keyword evidence="3 6" id="KW-0547">Nucleotide-binding</keyword>
<dbReference type="InterPro" id="IPR012340">
    <property type="entry name" value="NA-bd_OB-fold"/>
</dbReference>
<dbReference type="PROSITE" id="PS50051">
    <property type="entry name" value="MCM_2"/>
    <property type="match status" value="1"/>
</dbReference>
<dbReference type="InterPro" id="IPR001208">
    <property type="entry name" value="MCM_dom"/>
</dbReference>
<evidence type="ECO:0000313" key="9">
    <source>
        <dbReference type="Proteomes" id="UP000182829"/>
    </source>
</evidence>
<dbReference type="OrthoDB" id="351391at2157"/>
<evidence type="ECO:0000256" key="5">
    <source>
        <dbReference type="ARBA" id="ARBA00023125"/>
    </source>
</evidence>
<accession>A0A1I3QCM9</accession>
<comment type="similarity">
    <text evidence="1 6">Belongs to the MCM family.</text>
</comment>
<dbReference type="Gene3D" id="2.20.28.10">
    <property type="match status" value="1"/>
</dbReference>
<dbReference type="Gene3D" id="1.10.10.10">
    <property type="entry name" value="Winged helix-like DNA-binding domain superfamily/Winged helix DNA-binding domain"/>
    <property type="match status" value="1"/>
</dbReference>
<dbReference type="PANTHER" id="PTHR11630">
    <property type="entry name" value="DNA REPLICATION LICENSING FACTOR MCM FAMILY MEMBER"/>
    <property type="match status" value="1"/>
</dbReference>
<evidence type="ECO:0000313" key="8">
    <source>
        <dbReference type="EMBL" id="SFJ31292.1"/>
    </source>
</evidence>
<dbReference type="EMBL" id="FORO01000021">
    <property type="protein sequence ID" value="SFJ31292.1"/>
    <property type="molecule type" value="Genomic_DNA"/>
</dbReference>
<dbReference type="Proteomes" id="UP000182829">
    <property type="component" value="Unassembled WGS sequence"/>
</dbReference>
<dbReference type="GO" id="GO:0003697">
    <property type="term" value="F:single-stranded DNA binding"/>
    <property type="evidence" value="ECO:0007669"/>
    <property type="project" value="TreeGrafter"/>
</dbReference>
<dbReference type="GO" id="GO:0017116">
    <property type="term" value="F:single-stranded DNA helicase activity"/>
    <property type="evidence" value="ECO:0007669"/>
    <property type="project" value="TreeGrafter"/>
</dbReference>
<dbReference type="PANTHER" id="PTHR11630:SF66">
    <property type="entry name" value="DNA REPLICATION LICENSING FACTOR MCM4"/>
    <property type="match status" value="1"/>
</dbReference>
<dbReference type="Pfam" id="PF00493">
    <property type="entry name" value="MCM"/>
    <property type="match status" value="1"/>
</dbReference>
<dbReference type="InterPro" id="IPR031327">
    <property type="entry name" value="MCM"/>
</dbReference>
<evidence type="ECO:0000256" key="4">
    <source>
        <dbReference type="ARBA" id="ARBA00022840"/>
    </source>
</evidence>
<dbReference type="InterPro" id="IPR041562">
    <property type="entry name" value="MCM_lid"/>
</dbReference>
<evidence type="ECO:0000259" key="7">
    <source>
        <dbReference type="PROSITE" id="PS50051"/>
    </source>
</evidence>
<dbReference type="InterPro" id="IPR027417">
    <property type="entry name" value="P-loop_NTPase"/>
</dbReference>
<dbReference type="GO" id="GO:0005524">
    <property type="term" value="F:ATP binding"/>
    <property type="evidence" value="ECO:0007669"/>
    <property type="project" value="UniProtKB-KW"/>
</dbReference>
<protein>
    <submittedName>
        <fullName evidence="8">Replicative DNA helicase Mcm</fullName>
    </submittedName>
</protein>
<sequence>MITRPTFEDYPDAVKDSYTSDDKYEIDDVSPYSVTIAVEYFDWYFDENEWDEEVDELKEQYRKSNKAKYMPEQYGEPLVNDMSVAMWMTYWQDKDDDYIEWEDIESVWWIRWMFANNPVAAMQCATYALRLVREDPYVDAVIGDLPEEPTTSIENIRSPKHDYKLISLDVKISSLSASYPLLYRVRGRCPACTEEQTVWQDRFAGHVDEPESCDVENCSGNIVVDDEHMDYITSQEAVVQDMHKYSSKNTPEDITASLDKPLVENVQTGDEVSIAAICEIDDSVQGPRGNYHLHIVGLDRNGDDYEKVEVTDEEREEIEELSEDPEIFQRLADSIAPTISTEPIDGEDYSQEELAKKAVLMQLVGGNDINDVDERNYINIFFVGGPATGKTQIARAAVDISPVGIEVNSRSTTEVGLTATVDREERFGSDEWVVSGGAYVAADEGVVFLDELDKADDGIVDVLHGPMENGTVTKQAANISAELKAETATVATANPIDTHFNLYEPFPEQIDIVPSMLSRFDLIVPFVDKVDEDKDTAVMSKYAPGNDHDPDENDYFDYDFIQKYVAVARQYQPEFTGESYALFDEYYKELRKKSERDEGRISVDARDGESLRRLSQASARIRLSEEIGVRDVERAMNMIMASLEMVAEDQYGNLDKGLLNSGESASQKQEKEQVYEIVEALNQTKNVVPPENIYKQADEQYDIPDYRVDASLQKLVGDKLWKNDKGFGVID</sequence>
<feature type="domain" description="MCM C-terminal AAA(+) ATPase" evidence="7">
    <location>
        <begin position="327"/>
        <end position="542"/>
    </location>
</feature>
<dbReference type="Gene3D" id="2.40.50.140">
    <property type="entry name" value="Nucleic acid-binding proteins"/>
    <property type="match status" value="1"/>
</dbReference>
<evidence type="ECO:0000256" key="1">
    <source>
        <dbReference type="ARBA" id="ARBA00008010"/>
    </source>
</evidence>
<dbReference type="PRINTS" id="PR01657">
    <property type="entry name" value="MCMFAMILY"/>
</dbReference>
<dbReference type="Pfam" id="PF17855">
    <property type="entry name" value="MCM_lid"/>
    <property type="match status" value="1"/>
</dbReference>
<keyword evidence="8" id="KW-0347">Helicase</keyword>
<dbReference type="InterPro" id="IPR036388">
    <property type="entry name" value="WH-like_DNA-bd_sf"/>
</dbReference>
<evidence type="ECO:0000256" key="2">
    <source>
        <dbReference type="ARBA" id="ARBA00022705"/>
    </source>
</evidence>
<keyword evidence="2" id="KW-0235">DNA replication</keyword>
<dbReference type="Pfam" id="PF17207">
    <property type="entry name" value="MCM_OB"/>
    <property type="match status" value="1"/>
</dbReference>
<dbReference type="SUPFAM" id="SSF52540">
    <property type="entry name" value="P-loop containing nucleoside triphosphate hydrolases"/>
    <property type="match status" value="1"/>
</dbReference>
<gene>
    <name evidence="8" type="ORF">SAMN05443661_12168</name>
</gene>
<keyword evidence="8" id="KW-0378">Hydrolase</keyword>
<keyword evidence="4 6" id="KW-0067">ATP-binding</keyword>
<dbReference type="SMART" id="SM00350">
    <property type="entry name" value="MCM"/>
    <property type="match status" value="1"/>
</dbReference>
<dbReference type="InterPro" id="IPR033762">
    <property type="entry name" value="MCM_OB"/>
</dbReference>